<organism evidence="2">
    <name type="scientific">freshwater metagenome</name>
    <dbReference type="NCBI Taxonomy" id="449393"/>
    <lineage>
        <taxon>unclassified sequences</taxon>
        <taxon>metagenomes</taxon>
        <taxon>ecological metagenomes</taxon>
    </lineage>
</organism>
<evidence type="ECO:0000256" key="1">
    <source>
        <dbReference type="ARBA" id="ARBA00006484"/>
    </source>
</evidence>
<protein>
    <submittedName>
        <fullName evidence="2">Unannotated protein</fullName>
    </submittedName>
</protein>
<gene>
    <name evidence="2" type="ORF">UFOPK3026_00747</name>
</gene>
<reference evidence="2" key="1">
    <citation type="submission" date="2020-05" db="EMBL/GenBank/DDBJ databases">
        <authorList>
            <person name="Chiriac C."/>
            <person name="Salcher M."/>
            <person name="Ghai R."/>
            <person name="Kavagutti S V."/>
        </authorList>
    </citation>
    <scope>NUCLEOTIDE SEQUENCE</scope>
</reference>
<dbReference type="InterPro" id="IPR036291">
    <property type="entry name" value="NAD(P)-bd_dom_sf"/>
</dbReference>
<dbReference type="SUPFAM" id="SSF51735">
    <property type="entry name" value="NAD(P)-binding Rossmann-fold domains"/>
    <property type="match status" value="1"/>
</dbReference>
<accession>A0A6J6Y8T2</accession>
<evidence type="ECO:0000313" key="2">
    <source>
        <dbReference type="EMBL" id="CAB4804795.1"/>
    </source>
</evidence>
<dbReference type="PRINTS" id="PR00081">
    <property type="entry name" value="GDHRDH"/>
</dbReference>
<dbReference type="InterPro" id="IPR002347">
    <property type="entry name" value="SDR_fam"/>
</dbReference>
<name>A0A6J6Y8T2_9ZZZZ</name>
<dbReference type="PANTHER" id="PTHR42879:SF6">
    <property type="entry name" value="NADPH-DEPENDENT REDUCTASE BACG"/>
    <property type="match status" value="1"/>
</dbReference>
<sequence>MDLAISGRTAAVAGGSAGLGFATAQALANDGVRVAICGRDAKRVTDAATKIGNSCIGIVGDVSSVAGGETFIRNATAAVGHLDIVVLNGGGPPAGNFASTNVESYETAVQNGLMSMIAMTKLVVPEMQSRKWGRVVAITSIAVRQPIANLILSNTMRAGLTGFLKTVAREVAGDCVTINTVQPGTHATDRITQLYGAAPDAKALDIPAGVVGDPKDFGDVVAFLCSESAKFITGANLQVDGGQYSGLI</sequence>
<dbReference type="PANTHER" id="PTHR42879">
    <property type="entry name" value="3-OXOACYL-(ACYL-CARRIER-PROTEIN) REDUCTASE"/>
    <property type="match status" value="1"/>
</dbReference>
<comment type="similarity">
    <text evidence="1">Belongs to the short-chain dehydrogenases/reductases (SDR) family.</text>
</comment>
<dbReference type="InterPro" id="IPR050259">
    <property type="entry name" value="SDR"/>
</dbReference>
<dbReference type="EMBL" id="CAFAAP010000101">
    <property type="protein sequence ID" value="CAB4804795.1"/>
    <property type="molecule type" value="Genomic_DNA"/>
</dbReference>
<dbReference type="Gene3D" id="3.40.50.720">
    <property type="entry name" value="NAD(P)-binding Rossmann-like Domain"/>
    <property type="match status" value="1"/>
</dbReference>
<proteinExistence type="inferred from homology"/>
<dbReference type="AlphaFoldDB" id="A0A6J6Y8T2"/>
<dbReference type="Pfam" id="PF13561">
    <property type="entry name" value="adh_short_C2"/>
    <property type="match status" value="1"/>
</dbReference>